<keyword evidence="6" id="KW-1185">Reference proteome</keyword>
<gene>
    <name evidence="5" type="ORF">DGAL_LOCUS664</name>
</gene>
<comment type="similarity">
    <text evidence="1">Belongs to the TRAFAC class TrmE-Era-EngA-EngB-Septin-like GTPase superfamily. Septin GTPase family.</text>
</comment>
<protein>
    <recommendedName>
        <fullName evidence="4">Fibronectin type-III domain-containing protein</fullName>
    </recommendedName>
</protein>
<dbReference type="FunFam" id="3.40.50.300:FF:002209">
    <property type="entry name" value="Uncharacterized protein"/>
    <property type="match status" value="1"/>
</dbReference>
<sequence length="942" mass="107704">MICRLYVDLQSAVCECNVLDAYKQCLKLIDQVQKADDKDKAVPIAVLLCPLKVIIWKSGGVQNEYQDVDSDLIDRCGRIWDELERVNAKLNAIRTSSKKARENGDEEEIEKVAKIIETHPLFKPNRLERWLRYKQAESEMVGKITEIRIDSLHWSSVPPLDEKTNEILAAMKDYVDITKLSSVERDDDDETDEDVDEEENDDDEKVPWHMIQRKRKQLLAKIRELTDHVEKNKHLTDQVPFCITFEEAGKGIGCRYSVYKADNLLKGNLGRLPGPPTNLRIADIQEMTSNSKKNSRSLTIRFERDYENLGFPCSFLVEYQLNNSSDASWTEFSEVIEAEEPLSDEDGTTISDRESECSAKEINRKHVQPINQTKNVGAHQSKTTVKKENNKKSVLQPPTDVAVELYWPSEQGASLANEISIPANESSCRLEQLLPEKTYSVNIVAVSDGGREMSAPSDEFCLTTLAKEIRFAETIVKRCKRIIERFAFGKADGRNGGMQHKTILVMGATGSGKTTLINGMINHIFNVQWEDTFRFQLIQEQTAGRSQVDSQISRITVYDIHHAEGFRVPYSLTIVDTPGYGDTKGLDRDQEITEMVRKFFEDKDGIQELDVIGFVAQASLPRLTPTQIYIFDSVLSIFGKDVKENINFLLTFADSQDPPVLSAIAEAGLPYPTDPDTGEPLQHKFNNSGFCSSHESAGNIVDKFNRFFWRMEMENFQRFFSVLATTKTKSLSLKKQVLEKRKQLEATVDELEDELQPLIKIGLIDANENVEFVVEVDQPKMIDIPAGHGQYTTNCNKCYITCHISCAFENDDDKINCWAMDHSQPSKTRRCRIYPEKYIWNMHINQPYRWEYVKQKQATSSDAIKQKYEAELKRKLKAEELVKVLEKDVEDNEKIVLQRVDTVARCIQKLKHQDGLCRCYDDNTHRRIAKNSRIHSSANNIK</sequence>
<keyword evidence="2" id="KW-0175">Coiled coil</keyword>
<dbReference type="EMBL" id="CAKKLH010000003">
    <property type="protein sequence ID" value="CAH0098581.1"/>
    <property type="molecule type" value="Genomic_DNA"/>
</dbReference>
<reference evidence="5" key="1">
    <citation type="submission" date="2021-11" db="EMBL/GenBank/DDBJ databases">
        <authorList>
            <person name="Schell T."/>
        </authorList>
    </citation>
    <scope>NUCLEOTIDE SEQUENCE</scope>
    <source>
        <strain evidence="5">M5</strain>
    </source>
</reference>
<dbReference type="PANTHER" id="PTHR31594:SF15">
    <property type="entry name" value="VERRUCOTOXIN SUBUNIT BETA ISOFORM X1-RELATED"/>
    <property type="match status" value="1"/>
</dbReference>
<dbReference type="InterPro" id="IPR027417">
    <property type="entry name" value="P-loop_NTPase"/>
</dbReference>
<dbReference type="AlphaFoldDB" id="A0A8J2W9B2"/>
<proteinExistence type="inferred from homology"/>
<accession>A0A8J2W9B2</accession>
<dbReference type="Gene3D" id="3.40.50.300">
    <property type="entry name" value="P-loop containing nucleotide triphosphate hydrolases"/>
    <property type="match status" value="1"/>
</dbReference>
<comment type="caution">
    <text evidence="5">The sequence shown here is derived from an EMBL/GenBank/DDBJ whole genome shotgun (WGS) entry which is preliminary data.</text>
</comment>
<evidence type="ECO:0000256" key="3">
    <source>
        <dbReference type="SAM" id="MobiDB-lite"/>
    </source>
</evidence>
<dbReference type="GO" id="GO:0005525">
    <property type="term" value="F:GTP binding"/>
    <property type="evidence" value="ECO:0007669"/>
    <property type="project" value="UniProtKB-KW"/>
</dbReference>
<dbReference type="InterPro" id="IPR052090">
    <property type="entry name" value="Cytolytic_pore-forming_toxin"/>
</dbReference>
<dbReference type="Proteomes" id="UP000789390">
    <property type="component" value="Unassembled WGS sequence"/>
</dbReference>
<evidence type="ECO:0000313" key="6">
    <source>
        <dbReference type="Proteomes" id="UP000789390"/>
    </source>
</evidence>
<evidence type="ECO:0000256" key="1">
    <source>
        <dbReference type="RuleBase" id="RU004560"/>
    </source>
</evidence>
<dbReference type="CDD" id="cd00063">
    <property type="entry name" value="FN3"/>
    <property type="match status" value="1"/>
</dbReference>
<evidence type="ECO:0000256" key="2">
    <source>
        <dbReference type="SAM" id="Coils"/>
    </source>
</evidence>
<evidence type="ECO:0000313" key="5">
    <source>
        <dbReference type="EMBL" id="CAH0098581.1"/>
    </source>
</evidence>
<dbReference type="SUPFAM" id="SSF52540">
    <property type="entry name" value="P-loop containing nucleoside triphosphate hydrolases"/>
    <property type="match status" value="1"/>
</dbReference>
<dbReference type="OrthoDB" id="8954335at2759"/>
<dbReference type="SUPFAM" id="SSF49265">
    <property type="entry name" value="Fibronectin type III"/>
    <property type="match status" value="1"/>
</dbReference>
<feature type="region of interest" description="Disordered" evidence="3">
    <location>
        <begin position="181"/>
        <end position="205"/>
    </location>
</feature>
<dbReference type="Pfam" id="PF00735">
    <property type="entry name" value="Septin"/>
    <property type="match status" value="1"/>
</dbReference>
<keyword evidence="1" id="KW-0547">Nucleotide-binding</keyword>
<dbReference type="InterPro" id="IPR036116">
    <property type="entry name" value="FN3_sf"/>
</dbReference>
<dbReference type="Gene3D" id="2.60.40.10">
    <property type="entry name" value="Immunoglobulins"/>
    <property type="match status" value="1"/>
</dbReference>
<dbReference type="PROSITE" id="PS50853">
    <property type="entry name" value="FN3"/>
    <property type="match status" value="1"/>
</dbReference>
<feature type="compositionally biased region" description="Acidic residues" evidence="3">
    <location>
        <begin position="185"/>
        <end position="204"/>
    </location>
</feature>
<dbReference type="PANTHER" id="PTHR31594">
    <property type="entry name" value="AIG1-TYPE G DOMAIN-CONTAINING PROTEIN"/>
    <property type="match status" value="1"/>
</dbReference>
<dbReference type="InterPro" id="IPR030379">
    <property type="entry name" value="G_SEPTIN_dom"/>
</dbReference>
<keyword evidence="1" id="KW-0342">GTP-binding</keyword>
<organism evidence="5 6">
    <name type="scientific">Daphnia galeata</name>
    <dbReference type="NCBI Taxonomy" id="27404"/>
    <lineage>
        <taxon>Eukaryota</taxon>
        <taxon>Metazoa</taxon>
        <taxon>Ecdysozoa</taxon>
        <taxon>Arthropoda</taxon>
        <taxon>Crustacea</taxon>
        <taxon>Branchiopoda</taxon>
        <taxon>Diplostraca</taxon>
        <taxon>Cladocera</taxon>
        <taxon>Anomopoda</taxon>
        <taxon>Daphniidae</taxon>
        <taxon>Daphnia</taxon>
    </lineage>
</organism>
<feature type="domain" description="Fibronectin type-III" evidence="4">
    <location>
        <begin position="366"/>
        <end position="467"/>
    </location>
</feature>
<feature type="coiled-coil region" evidence="2">
    <location>
        <begin position="734"/>
        <end position="761"/>
    </location>
</feature>
<evidence type="ECO:0000259" key="4">
    <source>
        <dbReference type="PROSITE" id="PS50853"/>
    </source>
</evidence>
<name>A0A8J2W9B2_9CRUS</name>
<dbReference type="InterPro" id="IPR003961">
    <property type="entry name" value="FN3_dom"/>
</dbReference>
<dbReference type="InterPro" id="IPR013783">
    <property type="entry name" value="Ig-like_fold"/>
</dbReference>